<dbReference type="CDD" id="cd00077">
    <property type="entry name" value="HDc"/>
    <property type="match status" value="1"/>
</dbReference>
<feature type="binding site" evidence="9">
    <location>
        <position position="845"/>
    </location>
    <ligand>
        <name>Zn(2+)</name>
        <dbReference type="ChEBI" id="CHEBI:29105"/>
        <label>1</label>
    </ligand>
</feature>
<keyword evidence="5 12" id="KW-1133">Transmembrane helix</keyword>
<dbReference type="GO" id="GO:0016020">
    <property type="term" value="C:membrane"/>
    <property type="evidence" value="ECO:0007669"/>
    <property type="project" value="UniProtKB-SubCell"/>
</dbReference>
<dbReference type="Gene3D" id="1.10.1300.10">
    <property type="entry name" value="3'5'-cyclic nucleotide phosphodiesterase, catalytic domain"/>
    <property type="match status" value="1"/>
</dbReference>
<dbReference type="AlphaFoldDB" id="A0AAD5S3S7"/>
<feature type="binding site" evidence="9">
    <location>
        <position position="846"/>
    </location>
    <ligand>
        <name>Zn(2+)</name>
        <dbReference type="ChEBI" id="CHEBI:29105"/>
        <label>2</label>
    </ligand>
</feature>
<feature type="binding site" evidence="8">
    <location>
        <position position="846"/>
    </location>
    <ligand>
        <name>AMP</name>
        <dbReference type="ChEBI" id="CHEBI:456215"/>
    </ligand>
</feature>
<feature type="compositionally biased region" description="Low complexity" evidence="11">
    <location>
        <begin position="943"/>
        <end position="953"/>
    </location>
</feature>
<dbReference type="PANTHER" id="PTHR11347">
    <property type="entry name" value="CYCLIC NUCLEOTIDE PHOSPHODIESTERASE"/>
    <property type="match status" value="1"/>
</dbReference>
<evidence type="ECO:0000256" key="9">
    <source>
        <dbReference type="PIRSR" id="PIRSR623088-3"/>
    </source>
</evidence>
<keyword evidence="2 12" id="KW-0812">Transmembrane</keyword>
<feature type="binding site" evidence="8">
    <location>
        <begin position="805"/>
        <end position="809"/>
    </location>
    <ligand>
        <name>AMP</name>
        <dbReference type="ChEBI" id="CHEBI:456215"/>
    </ligand>
</feature>
<feature type="active site" description="Proton donor" evidence="7">
    <location>
        <position position="805"/>
    </location>
</feature>
<dbReference type="GO" id="GO:0007165">
    <property type="term" value="P:signal transduction"/>
    <property type="evidence" value="ECO:0007669"/>
    <property type="project" value="InterPro"/>
</dbReference>
<reference evidence="14" key="1">
    <citation type="submission" date="2020-05" db="EMBL/GenBank/DDBJ databases">
        <title>Phylogenomic resolution of chytrid fungi.</title>
        <authorList>
            <person name="Stajich J.E."/>
            <person name="Amses K."/>
            <person name="Simmons R."/>
            <person name="Seto K."/>
            <person name="Myers J."/>
            <person name="Bonds A."/>
            <person name="Quandt C.A."/>
            <person name="Barry K."/>
            <person name="Liu P."/>
            <person name="Grigoriev I."/>
            <person name="Longcore J.E."/>
            <person name="James T.Y."/>
        </authorList>
    </citation>
    <scope>NUCLEOTIDE SEQUENCE</scope>
    <source>
        <strain evidence="14">JEL0318</strain>
    </source>
</reference>
<dbReference type="SUPFAM" id="SSF53822">
    <property type="entry name" value="Periplasmic binding protein-like I"/>
    <property type="match status" value="1"/>
</dbReference>
<accession>A0AAD5S3S7</accession>
<protein>
    <recommendedName>
        <fullName evidence="10">Phosphodiesterase</fullName>
        <ecNumber evidence="10">3.1.4.-</ecNumber>
    </recommendedName>
</protein>
<feature type="compositionally biased region" description="Polar residues" evidence="11">
    <location>
        <begin position="607"/>
        <end position="626"/>
    </location>
</feature>
<evidence type="ECO:0000313" key="15">
    <source>
        <dbReference type="Proteomes" id="UP001212841"/>
    </source>
</evidence>
<keyword evidence="4 10" id="KW-0378">Hydrolase</keyword>
<dbReference type="InterPro" id="IPR002073">
    <property type="entry name" value="PDEase_catalytic_dom"/>
</dbReference>
<evidence type="ECO:0000256" key="12">
    <source>
        <dbReference type="SAM" id="Phobius"/>
    </source>
</evidence>
<feature type="region of interest" description="Disordered" evidence="11">
    <location>
        <begin position="646"/>
        <end position="695"/>
    </location>
</feature>
<feature type="binding site" evidence="8">
    <location>
        <position position="1034"/>
    </location>
    <ligand>
        <name>AMP</name>
        <dbReference type="ChEBI" id="CHEBI:456215"/>
    </ligand>
</feature>
<evidence type="ECO:0000256" key="6">
    <source>
        <dbReference type="ARBA" id="ARBA00023136"/>
    </source>
</evidence>
<keyword evidence="6 12" id="KW-0472">Membrane</keyword>
<dbReference type="GO" id="GO:0046872">
    <property type="term" value="F:metal ion binding"/>
    <property type="evidence" value="ECO:0007669"/>
    <property type="project" value="UniProtKB-KW"/>
</dbReference>
<evidence type="ECO:0000256" key="5">
    <source>
        <dbReference type="ARBA" id="ARBA00022989"/>
    </source>
</evidence>
<dbReference type="EC" id="3.1.4.-" evidence="10"/>
<feature type="region of interest" description="Disordered" evidence="11">
    <location>
        <begin position="943"/>
        <end position="965"/>
    </location>
</feature>
<evidence type="ECO:0000256" key="4">
    <source>
        <dbReference type="ARBA" id="ARBA00022801"/>
    </source>
</evidence>
<evidence type="ECO:0000256" key="1">
    <source>
        <dbReference type="ARBA" id="ARBA00004370"/>
    </source>
</evidence>
<dbReference type="InterPro" id="IPR023088">
    <property type="entry name" value="PDEase"/>
</dbReference>
<feature type="binding site" evidence="9">
    <location>
        <position position="846"/>
    </location>
    <ligand>
        <name>Zn(2+)</name>
        <dbReference type="ChEBI" id="CHEBI:29105"/>
        <label>1</label>
    </ligand>
</feature>
<dbReference type="InterPro" id="IPR028082">
    <property type="entry name" value="Peripla_BP_I"/>
</dbReference>
<feature type="compositionally biased region" description="Low complexity" evidence="11">
    <location>
        <begin position="1104"/>
        <end position="1116"/>
    </location>
</feature>
<dbReference type="PROSITE" id="PS00126">
    <property type="entry name" value="PDEASE_I_1"/>
    <property type="match status" value="1"/>
</dbReference>
<dbReference type="InterPro" id="IPR036971">
    <property type="entry name" value="PDEase_catalytic_dom_sf"/>
</dbReference>
<evidence type="ECO:0000256" key="7">
    <source>
        <dbReference type="PIRSR" id="PIRSR623088-1"/>
    </source>
</evidence>
<dbReference type="InterPro" id="IPR001828">
    <property type="entry name" value="ANF_lig-bd_rcpt"/>
</dbReference>
<proteinExistence type="inferred from homology"/>
<keyword evidence="15" id="KW-1185">Reference proteome</keyword>
<feature type="binding site" evidence="9">
    <location>
        <position position="983"/>
    </location>
    <ligand>
        <name>Zn(2+)</name>
        <dbReference type="ChEBI" id="CHEBI:29105"/>
        <label>1</label>
    </ligand>
</feature>
<dbReference type="PROSITE" id="PS51845">
    <property type="entry name" value="PDEASE_I_2"/>
    <property type="match status" value="1"/>
</dbReference>
<feature type="region of interest" description="Disordered" evidence="11">
    <location>
        <begin position="574"/>
        <end position="626"/>
    </location>
</feature>
<dbReference type="InterPro" id="IPR023174">
    <property type="entry name" value="PDEase_CS"/>
</dbReference>
<sequence>MRTPTTLSVPDLQKRQTPTTLVIGFPIPTQSAFYLGLYDTMRMAVDDVQAQGILSGAVVNISMDETGDNRGRVVSAVVNYITTKRAIGIVSPGSRTSDIAWMSSLYNVPTLENSVSYVDIAHDSVPSLITTIPSRFEWLDQVVKFMRTQKWAVVTLIGVLPDGTDPTFFSNLALSVETAGIDVLEFFSIIQTSATNSTESSNPDTIVVPTETPPPGFAVTTYLRADATQTEWNNVFDSITKSILKNRGAVTVYMGAARRFVEMIRVVRSLDALIAERVWIVPGAVLDYVMGLTDLDLPDLMEGVIVIREQEGQGPVYDEVVKRVGTAVASTTDELMSYGIPSLQKLLSNTSTTVADLANGYLGAVIYKMRVPQDYQMPDLMTVTGPAVFGSMWGERVGSYNLVYLSSTKSPVAFGSIVLDGSVNLTAPIVFRQGLTTPPPALIPGPPPPFDWAAKILAPVLVCVAILLFLVGCLLWEKRRRRQKRELELLTKKAKGLVVAPKLEVNAPAQKAIDLLKSIQTKRKNTFSPQDIEFLLGVLASGEGGFALDLNHIRFTGGAKIDEDTRAYINDTVLGSRRTGSHPYSDRSNSAQPGTWPAIVPGPAVSRGSSETSSQHQSGPLFQTTSAFLPGTSTVLPPNQFLTRQLSSDLSSDSAHASGSHLPALPSFTSPKPSDRDIRKMSVTRPRGETSFSSSDHQMLPAASLYASGYLATDHRPSHDMTPHPIKGLDGLDVNKIRDYLDLWYHSWNFDMFYFNEMTGGHSLYFSALYAFQASGVLAQFQVDLNKFKHWILLIESNYHPHPYHNAIHAADVLHGLGYLVLEDPMGQTFTPLETIAGMLAAVGHDIDHPGFNNNFIVKSHHPLALLYSDTSVLEFHHAAHFFRISHKSPHNIFADFTAEEYEEIRKIIIRLILATDMAKHFEYLSRFRSKLTASTPSSISLPTPPSFTAAMPTTPPSTSPALPLSNADNRLTILEMGMKCADLANPSKTFALSSKWTEVIMEEFFRQGDRERQMGLAISQFGDRGNTNVGKCQIGFIDFLVAPMYDAWNLFNRNSEKTSRMHTEILKNRAKWVGLSASAQFSQQQQQQSSHNHQQPPLPSGLPESQQPSTTTTEENISKERHSRSKVGGRSGLGELAMGLVGSLKETREFFGGKESETRGSESRKSKS</sequence>
<comment type="similarity">
    <text evidence="10">Belongs to the cyclic nucleotide phosphodiesterase family.</text>
</comment>
<feature type="domain" description="PDEase" evidence="13">
    <location>
        <begin position="729"/>
        <end position="1080"/>
    </location>
</feature>
<comment type="caution">
    <text evidence="14">The sequence shown here is derived from an EMBL/GenBank/DDBJ whole genome shotgun (WGS) entry which is preliminary data.</text>
</comment>
<feature type="compositionally biased region" description="Low complexity" evidence="11">
    <location>
        <begin position="646"/>
        <end position="661"/>
    </location>
</feature>
<comment type="cofactor">
    <cofactor evidence="10">
        <name>a divalent metal cation</name>
        <dbReference type="ChEBI" id="CHEBI:60240"/>
    </cofactor>
    <text evidence="10">Binds 2 divalent metal cations per subunit. Site 1 may preferentially bind zinc ions, while site 2 has a preference for magnesium and/or manganese ions.</text>
</comment>
<dbReference type="PRINTS" id="PR00387">
    <property type="entry name" value="PDIESTERASE1"/>
</dbReference>
<feature type="region of interest" description="Disordered" evidence="11">
    <location>
        <begin position="1078"/>
        <end position="1169"/>
    </location>
</feature>
<evidence type="ECO:0000256" key="3">
    <source>
        <dbReference type="ARBA" id="ARBA00022723"/>
    </source>
</evidence>
<keyword evidence="3 9" id="KW-0479">Metal-binding</keyword>
<gene>
    <name evidence="14" type="primary">PDE7A_1</name>
    <name evidence="14" type="ORF">HK097_002991</name>
</gene>
<feature type="non-terminal residue" evidence="14">
    <location>
        <position position="1169"/>
    </location>
</feature>
<feature type="binding site" evidence="9">
    <location>
        <position position="809"/>
    </location>
    <ligand>
        <name>Zn(2+)</name>
        <dbReference type="ChEBI" id="CHEBI:29105"/>
        <label>1</label>
    </ligand>
</feature>
<feature type="binding site" evidence="8">
    <location>
        <position position="983"/>
    </location>
    <ligand>
        <name>AMP</name>
        <dbReference type="ChEBI" id="CHEBI:456215"/>
    </ligand>
</feature>
<evidence type="ECO:0000256" key="10">
    <source>
        <dbReference type="RuleBase" id="RU363067"/>
    </source>
</evidence>
<feature type="transmembrane region" description="Helical" evidence="12">
    <location>
        <begin position="456"/>
        <end position="476"/>
    </location>
</feature>
<dbReference type="Pfam" id="PF00233">
    <property type="entry name" value="PDEase_I"/>
    <property type="match status" value="1"/>
</dbReference>
<dbReference type="SMART" id="SM00471">
    <property type="entry name" value="HDc"/>
    <property type="match status" value="1"/>
</dbReference>
<dbReference type="InterPro" id="IPR003607">
    <property type="entry name" value="HD/PDEase_dom"/>
</dbReference>
<organism evidence="14 15">
    <name type="scientific">Rhizophlyctis rosea</name>
    <dbReference type="NCBI Taxonomy" id="64517"/>
    <lineage>
        <taxon>Eukaryota</taxon>
        <taxon>Fungi</taxon>
        <taxon>Fungi incertae sedis</taxon>
        <taxon>Chytridiomycota</taxon>
        <taxon>Chytridiomycota incertae sedis</taxon>
        <taxon>Chytridiomycetes</taxon>
        <taxon>Rhizophlyctidales</taxon>
        <taxon>Rhizophlyctidaceae</taxon>
        <taxon>Rhizophlyctis</taxon>
    </lineage>
</organism>
<comment type="subcellular location">
    <subcellularLocation>
        <location evidence="1">Membrane</location>
    </subcellularLocation>
</comment>
<evidence type="ECO:0000256" key="2">
    <source>
        <dbReference type="ARBA" id="ARBA00022692"/>
    </source>
</evidence>
<evidence type="ECO:0000256" key="8">
    <source>
        <dbReference type="PIRSR" id="PIRSR623088-2"/>
    </source>
</evidence>
<evidence type="ECO:0000259" key="13">
    <source>
        <dbReference type="PROSITE" id="PS51845"/>
    </source>
</evidence>
<evidence type="ECO:0000313" key="14">
    <source>
        <dbReference type="EMBL" id="KAJ3038957.1"/>
    </source>
</evidence>
<dbReference type="Gene3D" id="3.40.50.2300">
    <property type="match status" value="2"/>
</dbReference>
<feature type="compositionally biased region" description="Basic and acidic residues" evidence="11">
    <location>
        <begin position="1146"/>
        <end position="1169"/>
    </location>
</feature>
<evidence type="ECO:0000256" key="11">
    <source>
        <dbReference type="SAM" id="MobiDB-lite"/>
    </source>
</evidence>
<dbReference type="EMBL" id="JADGJD010001682">
    <property type="protein sequence ID" value="KAJ3038957.1"/>
    <property type="molecule type" value="Genomic_DNA"/>
</dbReference>
<feature type="compositionally biased region" description="Low complexity" evidence="11">
    <location>
        <begin position="1078"/>
        <end position="1096"/>
    </location>
</feature>
<dbReference type="SUPFAM" id="SSF109604">
    <property type="entry name" value="HD-domain/PDEase-like"/>
    <property type="match status" value="1"/>
</dbReference>
<dbReference type="Pfam" id="PF01094">
    <property type="entry name" value="ANF_receptor"/>
    <property type="match status" value="1"/>
</dbReference>
<dbReference type="Proteomes" id="UP001212841">
    <property type="component" value="Unassembled WGS sequence"/>
</dbReference>
<dbReference type="GO" id="GO:0004114">
    <property type="term" value="F:3',5'-cyclic-nucleotide phosphodiesterase activity"/>
    <property type="evidence" value="ECO:0007669"/>
    <property type="project" value="InterPro"/>
</dbReference>
<name>A0AAD5S3S7_9FUNG</name>